<protein>
    <recommendedName>
        <fullName evidence="10 11">SAGA-associated factor 11</fullName>
    </recommendedName>
</protein>
<dbReference type="GeneID" id="80875397"/>
<keyword evidence="4 10" id="KW-0862">Zinc</keyword>
<keyword evidence="6 10" id="KW-0805">Transcription regulation</keyword>
<dbReference type="InterPro" id="IPR013246">
    <property type="entry name" value="SAGA_su_Sgf11"/>
</dbReference>
<keyword evidence="9 10" id="KW-0539">Nucleus</keyword>
<evidence type="ECO:0000256" key="7">
    <source>
        <dbReference type="ARBA" id="ARBA00023159"/>
    </source>
</evidence>
<dbReference type="GO" id="GO:0000124">
    <property type="term" value="C:SAGA complex"/>
    <property type="evidence" value="ECO:0007669"/>
    <property type="project" value="UniProtKB-UniRule"/>
</dbReference>
<evidence type="ECO:0000256" key="6">
    <source>
        <dbReference type="ARBA" id="ARBA00023015"/>
    </source>
</evidence>
<keyword evidence="13" id="KW-1185">Reference proteome</keyword>
<keyword evidence="5 10" id="KW-0156">Chromatin regulator</keyword>
<sequence length="119" mass="13470">MSMQPTSLAAISCTIFEDLLRDYTHELTQKIHRMSKLALQKCERCNTYCRQHCTKPGFDIYANNIQTPSSIPYYQCLSCRREIAASRYAAHMEKCKGRSLSSATSYASLLDGDSANDDE</sequence>
<dbReference type="EMBL" id="CP115611">
    <property type="protein sequence ID" value="WBW71187.1"/>
    <property type="molecule type" value="Genomic_DNA"/>
</dbReference>
<accession>A0AAE9W9B5</accession>
<evidence type="ECO:0000256" key="2">
    <source>
        <dbReference type="ARBA" id="ARBA00022723"/>
    </source>
</evidence>
<dbReference type="GO" id="GO:0008270">
    <property type="term" value="F:zinc ion binding"/>
    <property type="evidence" value="ECO:0007669"/>
    <property type="project" value="UniProtKB-UniRule"/>
</dbReference>
<proteinExistence type="inferred from homology"/>
<dbReference type="GO" id="GO:0071819">
    <property type="term" value="C:DUBm complex"/>
    <property type="evidence" value="ECO:0007669"/>
    <property type="project" value="UniProtKB-UniRule"/>
</dbReference>
<dbReference type="AlphaFoldDB" id="A0AAE9W9B5"/>
<organism evidence="12 13">
    <name type="scientific">Schizosaccharomyces osmophilus</name>
    <dbReference type="NCBI Taxonomy" id="2545709"/>
    <lineage>
        <taxon>Eukaryota</taxon>
        <taxon>Fungi</taxon>
        <taxon>Dikarya</taxon>
        <taxon>Ascomycota</taxon>
        <taxon>Taphrinomycotina</taxon>
        <taxon>Schizosaccharomycetes</taxon>
        <taxon>Schizosaccharomycetales</taxon>
        <taxon>Schizosaccharomycetaceae</taxon>
        <taxon>Schizosaccharomyces</taxon>
    </lineage>
</organism>
<feature type="zinc finger region" description="SGF11-type" evidence="10">
    <location>
        <begin position="74"/>
        <end position="95"/>
    </location>
</feature>
<dbReference type="HAMAP" id="MF_03047">
    <property type="entry name" value="Sgf11"/>
    <property type="match status" value="1"/>
</dbReference>
<comment type="similarity">
    <text evidence="10 11">Belongs to the SGF11 family.</text>
</comment>
<evidence type="ECO:0000256" key="11">
    <source>
        <dbReference type="RuleBase" id="RU261113"/>
    </source>
</evidence>
<dbReference type="Pfam" id="PF08209">
    <property type="entry name" value="Sgf11"/>
    <property type="match status" value="1"/>
</dbReference>
<evidence type="ECO:0000256" key="1">
    <source>
        <dbReference type="ARBA" id="ARBA00004123"/>
    </source>
</evidence>
<comment type="subunit">
    <text evidence="10">Component of the 1.8 MDa SAGA transcription coactivator-HAT complex. SAGA is built of 5 distinct domains with specialized functions. Within the SAGA complex, SUS1, SGF11, SGF73 and UBP8 form an additional subcomplex of SAGA called the DUB module (deubiquitination module). Interacts directly with SGF73, SUS1 and UBP8.</text>
</comment>
<dbReference type="RefSeq" id="XP_056035430.1">
    <property type="nucleotide sequence ID" value="XM_056180708.1"/>
</dbReference>
<dbReference type="GO" id="GO:0006325">
    <property type="term" value="P:chromatin organization"/>
    <property type="evidence" value="ECO:0007669"/>
    <property type="project" value="UniProtKB-KW"/>
</dbReference>
<evidence type="ECO:0000256" key="3">
    <source>
        <dbReference type="ARBA" id="ARBA00022771"/>
    </source>
</evidence>
<evidence type="ECO:0000313" key="13">
    <source>
        <dbReference type="Proteomes" id="UP001212411"/>
    </source>
</evidence>
<dbReference type="GO" id="GO:0003713">
    <property type="term" value="F:transcription coactivator activity"/>
    <property type="evidence" value="ECO:0007669"/>
    <property type="project" value="UniProtKB-UniRule"/>
</dbReference>
<evidence type="ECO:0000256" key="5">
    <source>
        <dbReference type="ARBA" id="ARBA00022853"/>
    </source>
</evidence>
<keyword evidence="8 10" id="KW-0804">Transcription</keyword>
<reference evidence="12 13" key="1">
    <citation type="journal article" date="2023" name="G3 (Bethesda)">
        <title>A high-quality reference genome for the fission yeast Schizosaccharomyces osmophilus.</title>
        <authorList>
            <person name="Jia G.S."/>
            <person name="Zhang W.C."/>
            <person name="Liang Y."/>
            <person name="Liu X.H."/>
            <person name="Rhind N."/>
            <person name="Pidoux A."/>
            <person name="Brysch-Herzberg M."/>
            <person name="Du L.L."/>
        </authorList>
    </citation>
    <scope>NUCLEOTIDE SEQUENCE [LARGE SCALE GENOMIC DNA]</scope>
    <source>
        <strain evidence="12 13">CBS 15793</strain>
    </source>
</reference>
<name>A0AAE9W9B5_9SCHI</name>
<comment type="domain">
    <text evidence="10">The C-terminal SGF11-type zinc-finger domain together with the C-terminal catalytic domain of UBP8 forms the 'catalytic lobe' of the SAGA deubiquitination module.</text>
</comment>
<evidence type="ECO:0000256" key="10">
    <source>
        <dbReference type="HAMAP-Rule" id="MF_03047"/>
    </source>
</evidence>
<keyword evidence="3 10" id="KW-0863">Zinc-finger</keyword>
<keyword evidence="7 10" id="KW-0010">Activator</keyword>
<keyword evidence="2 10" id="KW-0479">Metal-binding</keyword>
<comment type="subcellular location">
    <subcellularLocation>
        <location evidence="1 10 11">Nucleus</location>
    </subcellularLocation>
</comment>
<evidence type="ECO:0000256" key="9">
    <source>
        <dbReference type="ARBA" id="ARBA00023242"/>
    </source>
</evidence>
<evidence type="ECO:0000256" key="8">
    <source>
        <dbReference type="ARBA" id="ARBA00023163"/>
    </source>
</evidence>
<dbReference type="KEGG" id="som:SOMG_01915"/>
<comment type="function">
    <text evidence="10">Functions as component of the transcription regulatory histone acetylation (HAT) complex SAGA. At the promoters, SAGA is required for recruitment of the basal transcription machinery. It influences RNA polymerase II transcriptional activity through different activities such as TBP interaction and promoter selectivity, interaction with transcription activators, and chromatin modification through histone acetylation and deubiquitination. SAGA acetylates nucleosomal histone H3 to some extent (to form H3K9ac, H3K14ac, H3K18ac and H3K23ac). SAGA interacts with DNA via upstream activating sequences (UASs). Involved in transcriptional regulation of a subset of SAGA-regulated genes. Within the SAGA complex, participates in a subcomplex, that specifically deubiquitinates histones H2B.</text>
</comment>
<dbReference type="Proteomes" id="UP001212411">
    <property type="component" value="Chromosome 1"/>
</dbReference>
<dbReference type="Gene3D" id="3.30.160.60">
    <property type="entry name" value="Classic Zinc Finger"/>
    <property type="match status" value="1"/>
</dbReference>
<evidence type="ECO:0000313" key="12">
    <source>
        <dbReference type="EMBL" id="WBW71187.1"/>
    </source>
</evidence>
<evidence type="ECO:0000256" key="4">
    <source>
        <dbReference type="ARBA" id="ARBA00022833"/>
    </source>
</evidence>
<gene>
    <name evidence="12" type="primary">sgf11</name>
    <name evidence="10" type="synonym">SGF11</name>
    <name evidence="12" type="ORF">SOMG_01915</name>
</gene>
<comment type="domain">
    <text evidence="10">The long N-terminal helix forms part of the 'assembly lobe' of the SAGA deubiquitination module.</text>
</comment>